<sequence length="376" mass="40658">MSSKISMSLRSGIVGLPNVGKSTLFNALVENAKAQAANFPFCTIEPNVGIVAVPDTRLSVLTDISSSKQTVPASMEFVDIAGLVKGASKGEGLGNKFLQHIREVDSIVQVVRCFDDSDILHVNGKVDPEADIDIINLELAFSDIAQIEKRLEKLKKGRAKDPQTKAKEDMEAAALERINEALLAGKAARTVDLSNDERKQVQQLCLLTMKPVIYAANVAETDLGDPSKNEYVQRVVKTAADLGSEAVVVSAQVESELAELDAKERKEFLESLGAAEGGLGSLVKATYSLLGLRTYFTTGEKETKAWTIKSGMTAPQAAGVIHSDFERGFIRAETVAYKDFVSVGSLQAAREKGLLRSEGKDYVVQEGDVMLFRFNV</sequence>
<dbReference type="InterPro" id="IPR012675">
    <property type="entry name" value="Beta-grasp_dom_sf"/>
</dbReference>
<dbReference type="InterPro" id="IPR004396">
    <property type="entry name" value="ATPase_YchF/OLA1"/>
</dbReference>
<keyword evidence="2 4" id="KW-0547">Nucleotide-binding</keyword>
<dbReference type="GO" id="GO:0016887">
    <property type="term" value="F:ATP hydrolysis activity"/>
    <property type="evidence" value="ECO:0000318"/>
    <property type="project" value="GO_Central"/>
</dbReference>
<feature type="binding site" evidence="4">
    <location>
        <begin position="18"/>
        <end position="23"/>
    </location>
    <ligand>
        <name>ATP</name>
        <dbReference type="ChEBI" id="CHEBI:30616"/>
    </ligand>
</feature>
<dbReference type="Proteomes" id="UP000001514">
    <property type="component" value="Unassembled WGS sequence"/>
</dbReference>
<dbReference type="Gramene" id="EFJ31757">
    <property type="protein sequence ID" value="EFJ31757"/>
    <property type="gene ID" value="SELMODRAFT_144847"/>
</dbReference>
<evidence type="ECO:0000256" key="4">
    <source>
        <dbReference type="HAMAP-Rule" id="MF_03167"/>
    </source>
</evidence>
<dbReference type="GO" id="GO:0005525">
    <property type="term" value="F:GTP binding"/>
    <property type="evidence" value="ECO:0007669"/>
    <property type="project" value="InterPro"/>
</dbReference>
<dbReference type="PIRSF" id="PIRSF006641">
    <property type="entry name" value="CHP00092"/>
    <property type="match status" value="1"/>
</dbReference>
<keyword evidence="4" id="KW-0378">Hydrolase</keyword>
<organism evidence="7">
    <name type="scientific">Selaginella moellendorffii</name>
    <name type="common">Spikemoss</name>
    <dbReference type="NCBI Taxonomy" id="88036"/>
    <lineage>
        <taxon>Eukaryota</taxon>
        <taxon>Viridiplantae</taxon>
        <taxon>Streptophyta</taxon>
        <taxon>Embryophyta</taxon>
        <taxon>Tracheophyta</taxon>
        <taxon>Lycopodiopsida</taxon>
        <taxon>Selaginellales</taxon>
        <taxon>Selaginellaceae</taxon>
        <taxon>Selaginella</taxon>
    </lineage>
</organism>
<evidence type="ECO:0000313" key="6">
    <source>
        <dbReference type="EMBL" id="EFJ31757.1"/>
    </source>
</evidence>
<evidence type="ECO:0000313" key="7">
    <source>
        <dbReference type="Proteomes" id="UP000001514"/>
    </source>
</evidence>
<dbReference type="GO" id="GO:0043023">
    <property type="term" value="F:ribosomal large subunit binding"/>
    <property type="evidence" value="ECO:0007669"/>
    <property type="project" value="UniProtKB-UniRule"/>
</dbReference>
<keyword evidence="4" id="KW-0963">Cytoplasm</keyword>
<comment type="subunit">
    <text evidence="4">Monomer.</text>
</comment>
<comment type="function">
    <text evidence="4">Hydrolyzes ATP, and can also hydrolyze GTP with lower efficiency. Has lower affinity for GTP.</text>
</comment>
<dbReference type="FunFam" id="1.10.150.300:FF:000001">
    <property type="entry name" value="Ribosome-binding ATPase YchF"/>
    <property type="match status" value="1"/>
</dbReference>
<dbReference type="HOGENOM" id="CLU_018395_0_1_1"/>
<dbReference type="PRINTS" id="PR00326">
    <property type="entry name" value="GTP1OBG"/>
</dbReference>
<dbReference type="InterPro" id="IPR041706">
    <property type="entry name" value="YchF_N"/>
</dbReference>
<dbReference type="CDD" id="cd01900">
    <property type="entry name" value="YchF"/>
    <property type="match status" value="1"/>
</dbReference>
<dbReference type="InterPro" id="IPR006073">
    <property type="entry name" value="GTP-bd"/>
</dbReference>
<dbReference type="Gene3D" id="3.10.20.30">
    <property type="match status" value="1"/>
</dbReference>
<dbReference type="AlphaFoldDB" id="D8R8T7"/>
<keyword evidence="1" id="KW-0479">Metal-binding</keyword>
<dbReference type="KEGG" id="smo:SELMODRAFT_144847"/>
<accession>D8R8T7</accession>
<reference evidence="6 7" key="1">
    <citation type="journal article" date="2011" name="Science">
        <title>The Selaginella genome identifies genetic changes associated with the evolution of vascular plants.</title>
        <authorList>
            <person name="Banks J.A."/>
            <person name="Nishiyama T."/>
            <person name="Hasebe M."/>
            <person name="Bowman J.L."/>
            <person name="Gribskov M."/>
            <person name="dePamphilis C."/>
            <person name="Albert V.A."/>
            <person name="Aono N."/>
            <person name="Aoyama T."/>
            <person name="Ambrose B.A."/>
            <person name="Ashton N.W."/>
            <person name="Axtell M.J."/>
            <person name="Barker E."/>
            <person name="Barker M.S."/>
            <person name="Bennetzen J.L."/>
            <person name="Bonawitz N.D."/>
            <person name="Chapple C."/>
            <person name="Cheng C."/>
            <person name="Correa L.G."/>
            <person name="Dacre M."/>
            <person name="DeBarry J."/>
            <person name="Dreyer I."/>
            <person name="Elias M."/>
            <person name="Engstrom E.M."/>
            <person name="Estelle M."/>
            <person name="Feng L."/>
            <person name="Finet C."/>
            <person name="Floyd S.K."/>
            <person name="Frommer W.B."/>
            <person name="Fujita T."/>
            <person name="Gramzow L."/>
            <person name="Gutensohn M."/>
            <person name="Harholt J."/>
            <person name="Hattori M."/>
            <person name="Heyl A."/>
            <person name="Hirai T."/>
            <person name="Hiwatashi Y."/>
            <person name="Ishikawa M."/>
            <person name="Iwata M."/>
            <person name="Karol K.G."/>
            <person name="Koehler B."/>
            <person name="Kolukisaoglu U."/>
            <person name="Kubo M."/>
            <person name="Kurata T."/>
            <person name="Lalonde S."/>
            <person name="Li K."/>
            <person name="Li Y."/>
            <person name="Litt A."/>
            <person name="Lyons E."/>
            <person name="Manning G."/>
            <person name="Maruyama T."/>
            <person name="Michael T.P."/>
            <person name="Mikami K."/>
            <person name="Miyazaki S."/>
            <person name="Morinaga S."/>
            <person name="Murata T."/>
            <person name="Mueller-Roeber B."/>
            <person name="Nelson D.R."/>
            <person name="Obara M."/>
            <person name="Oguri Y."/>
            <person name="Olmstead R.G."/>
            <person name="Onodera N."/>
            <person name="Petersen B.L."/>
            <person name="Pils B."/>
            <person name="Prigge M."/>
            <person name="Rensing S.A."/>
            <person name="Riano-Pachon D.M."/>
            <person name="Roberts A.W."/>
            <person name="Sato Y."/>
            <person name="Scheller H.V."/>
            <person name="Schulz B."/>
            <person name="Schulz C."/>
            <person name="Shakirov E.V."/>
            <person name="Shibagaki N."/>
            <person name="Shinohara N."/>
            <person name="Shippen D.E."/>
            <person name="Soerensen I."/>
            <person name="Sotooka R."/>
            <person name="Sugimoto N."/>
            <person name="Sugita M."/>
            <person name="Sumikawa N."/>
            <person name="Tanurdzic M."/>
            <person name="Theissen G."/>
            <person name="Ulvskov P."/>
            <person name="Wakazuki S."/>
            <person name="Weng J.K."/>
            <person name="Willats W.W."/>
            <person name="Wipf D."/>
            <person name="Wolf P.G."/>
            <person name="Yang L."/>
            <person name="Zimmer A.D."/>
            <person name="Zhu Q."/>
            <person name="Mitros T."/>
            <person name="Hellsten U."/>
            <person name="Loque D."/>
            <person name="Otillar R."/>
            <person name="Salamov A."/>
            <person name="Schmutz J."/>
            <person name="Shapiro H."/>
            <person name="Lindquist E."/>
            <person name="Lucas S."/>
            <person name="Rokhsar D."/>
            <person name="Grigoriev I.V."/>
        </authorList>
    </citation>
    <scope>NUCLEOTIDE SEQUENCE [LARGE SCALE GENOMIC DNA]</scope>
</reference>
<keyword evidence="3 4" id="KW-0067">ATP-binding</keyword>
<dbReference type="GO" id="GO:0005737">
    <property type="term" value="C:cytoplasm"/>
    <property type="evidence" value="ECO:0000318"/>
    <property type="project" value="GO_Central"/>
</dbReference>
<dbReference type="FunFam" id="3.10.20.30:FF:000001">
    <property type="entry name" value="Ribosome-binding ATPase YchF"/>
    <property type="match status" value="1"/>
</dbReference>
<dbReference type="InterPro" id="IPR012676">
    <property type="entry name" value="TGS-like"/>
</dbReference>
<dbReference type="eggNOG" id="KOG1491">
    <property type="taxonomic scope" value="Eukaryota"/>
</dbReference>
<dbReference type="Gene3D" id="1.10.150.300">
    <property type="entry name" value="TGS-like domain"/>
    <property type="match status" value="1"/>
</dbReference>
<dbReference type="PANTHER" id="PTHR23305">
    <property type="entry name" value="OBG GTPASE FAMILY"/>
    <property type="match status" value="1"/>
</dbReference>
<feature type="domain" description="OBG-type G" evidence="5">
    <location>
        <begin position="9"/>
        <end position="269"/>
    </location>
</feature>
<dbReference type="InParanoid" id="D8R8T7"/>
<dbReference type="InterPro" id="IPR027417">
    <property type="entry name" value="P-loop_NTPase"/>
</dbReference>
<dbReference type="Gene3D" id="3.40.50.300">
    <property type="entry name" value="P-loop containing nucleotide triphosphate hydrolases"/>
    <property type="match status" value="1"/>
</dbReference>
<dbReference type="STRING" id="88036.D8R8T7"/>
<dbReference type="FunCoup" id="D8R8T7">
    <property type="interactions" value="1103"/>
</dbReference>
<evidence type="ECO:0000256" key="2">
    <source>
        <dbReference type="ARBA" id="ARBA00022741"/>
    </source>
</evidence>
<dbReference type="InterPro" id="IPR023192">
    <property type="entry name" value="TGS-like_dom_sf"/>
</dbReference>
<dbReference type="PROSITE" id="PS51710">
    <property type="entry name" value="G_OBG"/>
    <property type="match status" value="1"/>
</dbReference>
<dbReference type="Pfam" id="PF01926">
    <property type="entry name" value="MMR_HSR1"/>
    <property type="match status" value="1"/>
</dbReference>
<dbReference type="SUPFAM" id="SSF52540">
    <property type="entry name" value="P-loop containing nucleoside triphosphate hydrolases"/>
    <property type="match status" value="1"/>
</dbReference>
<dbReference type="Pfam" id="PF06071">
    <property type="entry name" value="YchF-GTPase_C"/>
    <property type="match status" value="1"/>
</dbReference>
<comment type="subcellular location">
    <subcellularLocation>
        <location evidence="4">Cytoplasm</location>
    </subcellularLocation>
</comment>
<feature type="binding site" evidence="4">
    <location>
        <position position="218"/>
    </location>
    <ligand>
        <name>ATP</name>
        <dbReference type="ChEBI" id="CHEBI:30616"/>
    </ligand>
</feature>
<dbReference type="GO" id="GO:0005524">
    <property type="term" value="F:ATP binding"/>
    <property type="evidence" value="ECO:0007669"/>
    <property type="project" value="UniProtKB-UniRule"/>
</dbReference>
<dbReference type="SUPFAM" id="SSF81271">
    <property type="entry name" value="TGS-like"/>
    <property type="match status" value="1"/>
</dbReference>
<dbReference type="GO" id="GO:0046872">
    <property type="term" value="F:metal ion binding"/>
    <property type="evidence" value="ECO:0007669"/>
    <property type="project" value="UniProtKB-KW"/>
</dbReference>
<comment type="similarity">
    <text evidence="4">Belongs to the TRAFAC class OBG-HflX-like GTPase superfamily. OBG GTPase family. YchF/OLA1 subfamily.</text>
</comment>
<dbReference type="HAMAP" id="MF_00944">
    <property type="entry name" value="YchF_OLA1_ATPase"/>
    <property type="match status" value="1"/>
</dbReference>
<gene>
    <name evidence="6" type="ORF">SELMODRAFT_144847</name>
</gene>
<evidence type="ECO:0000256" key="3">
    <source>
        <dbReference type="ARBA" id="ARBA00022840"/>
    </source>
</evidence>
<dbReference type="NCBIfam" id="TIGR00092">
    <property type="entry name" value="redox-regulated ATPase YchF"/>
    <property type="match status" value="1"/>
</dbReference>
<dbReference type="InterPro" id="IPR031167">
    <property type="entry name" value="G_OBG"/>
</dbReference>
<dbReference type="PANTHER" id="PTHR23305:SF18">
    <property type="entry name" value="OBG-TYPE G DOMAIN-CONTAINING PROTEIN"/>
    <property type="match status" value="1"/>
</dbReference>
<dbReference type="CDD" id="cd04867">
    <property type="entry name" value="TGS_YchF_OLA1"/>
    <property type="match status" value="1"/>
</dbReference>
<evidence type="ECO:0000256" key="1">
    <source>
        <dbReference type="ARBA" id="ARBA00022723"/>
    </source>
</evidence>
<protein>
    <recommendedName>
        <fullName evidence="4">Obg-like ATPase 1</fullName>
    </recommendedName>
</protein>
<name>D8R8T7_SELML</name>
<dbReference type="EMBL" id="GL377573">
    <property type="protein sequence ID" value="EFJ31757.1"/>
    <property type="molecule type" value="Genomic_DNA"/>
</dbReference>
<evidence type="ECO:0000259" key="5">
    <source>
        <dbReference type="PROSITE" id="PS51710"/>
    </source>
</evidence>
<dbReference type="InterPro" id="IPR013029">
    <property type="entry name" value="YchF_C"/>
</dbReference>
<proteinExistence type="inferred from homology"/>
<keyword evidence="7" id="KW-1185">Reference proteome</keyword>